<accession>A0A8H3X3B9</accession>
<evidence type="ECO:0000256" key="1">
    <source>
        <dbReference type="SAM" id="MobiDB-lite"/>
    </source>
</evidence>
<feature type="compositionally biased region" description="Low complexity" evidence="1">
    <location>
        <begin position="1"/>
        <end position="39"/>
    </location>
</feature>
<gene>
    <name evidence="2" type="ORF">F8M41_008500</name>
</gene>
<reference evidence="2 3" key="1">
    <citation type="journal article" date="2019" name="Environ. Microbiol.">
        <title>At the nexus of three kingdoms: the genome of the mycorrhizal fungus Gigaspora margarita provides insights into plant, endobacterial and fungal interactions.</title>
        <authorList>
            <person name="Venice F."/>
            <person name="Ghignone S."/>
            <person name="Salvioli di Fossalunga A."/>
            <person name="Amselem J."/>
            <person name="Novero M."/>
            <person name="Xianan X."/>
            <person name="Sedzielewska Toro K."/>
            <person name="Morin E."/>
            <person name="Lipzen A."/>
            <person name="Grigoriev I.V."/>
            <person name="Henrissat B."/>
            <person name="Martin F.M."/>
            <person name="Bonfante P."/>
        </authorList>
    </citation>
    <scope>NUCLEOTIDE SEQUENCE [LARGE SCALE GENOMIC DNA]</scope>
    <source>
        <strain evidence="2 3">BEG34</strain>
    </source>
</reference>
<keyword evidence="3" id="KW-1185">Reference proteome</keyword>
<dbReference type="EMBL" id="WTPW01001899">
    <property type="protein sequence ID" value="KAF0408420.1"/>
    <property type="molecule type" value="Genomic_DNA"/>
</dbReference>
<dbReference type="Proteomes" id="UP000439903">
    <property type="component" value="Unassembled WGS sequence"/>
</dbReference>
<evidence type="ECO:0000313" key="3">
    <source>
        <dbReference type="Proteomes" id="UP000439903"/>
    </source>
</evidence>
<feature type="region of interest" description="Disordered" evidence="1">
    <location>
        <begin position="1"/>
        <end position="50"/>
    </location>
</feature>
<protein>
    <submittedName>
        <fullName evidence="2">Uncharacterized protein</fullName>
    </submittedName>
</protein>
<sequence>MSSNKETTTTKTNDTITNDNNITTTKTNNTTTSTTNDNNPSETYYAPKHHPIQGLTKGHLILIINIEVGETDMPYPCIKLDDSIYDPREDDDYNVDEGRPLDNFQKKIQNGVRKMISMSIRILDNDKKG</sequence>
<proteinExistence type="predicted"/>
<comment type="caution">
    <text evidence="2">The sequence shown here is derived from an EMBL/GenBank/DDBJ whole genome shotgun (WGS) entry which is preliminary data.</text>
</comment>
<evidence type="ECO:0000313" key="2">
    <source>
        <dbReference type="EMBL" id="KAF0408420.1"/>
    </source>
</evidence>
<name>A0A8H3X3B9_GIGMA</name>
<organism evidence="2 3">
    <name type="scientific">Gigaspora margarita</name>
    <dbReference type="NCBI Taxonomy" id="4874"/>
    <lineage>
        <taxon>Eukaryota</taxon>
        <taxon>Fungi</taxon>
        <taxon>Fungi incertae sedis</taxon>
        <taxon>Mucoromycota</taxon>
        <taxon>Glomeromycotina</taxon>
        <taxon>Glomeromycetes</taxon>
        <taxon>Diversisporales</taxon>
        <taxon>Gigasporaceae</taxon>
        <taxon>Gigaspora</taxon>
    </lineage>
</organism>
<dbReference type="AlphaFoldDB" id="A0A8H3X3B9"/>